<evidence type="ECO:0000313" key="6">
    <source>
        <dbReference type="EMBL" id="PYH42695.1"/>
    </source>
</evidence>
<evidence type="ECO:0000313" key="7">
    <source>
        <dbReference type="Proteomes" id="UP000248349"/>
    </source>
</evidence>
<evidence type="ECO:0000259" key="4">
    <source>
        <dbReference type="Pfam" id="PF22939"/>
    </source>
</evidence>
<dbReference type="SUPFAM" id="SSF53167">
    <property type="entry name" value="Purine and uridine phosphorylases"/>
    <property type="match status" value="1"/>
</dbReference>
<dbReference type="AlphaFoldDB" id="A0A318Z5X0"/>
<dbReference type="GeneID" id="37073316"/>
<proteinExistence type="predicted"/>
<dbReference type="GO" id="GO:0003824">
    <property type="term" value="F:catalytic activity"/>
    <property type="evidence" value="ECO:0007669"/>
    <property type="project" value="InterPro"/>
</dbReference>
<dbReference type="Pfam" id="PF01048">
    <property type="entry name" value="PNP_UDP_1"/>
    <property type="match status" value="1"/>
</dbReference>
<keyword evidence="7" id="KW-1185">Reference proteome</keyword>
<dbReference type="InterPro" id="IPR053137">
    <property type="entry name" value="NLR-like"/>
</dbReference>
<reference evidence="6 7" key="1">
    <citation type="submission" date="2016-12" db="EMBL/GenBank/DDBJ databases">
        <title>The genomes of Aspergillus section Nigri reveals drivers in fungal speciation.</title>
        <authorList>
            <consortium name="DOE Joint Genome Institute"/>
            <person name="Vesth T.C."/>
            <person name="Nybo J."/>
            <person name="Theobald S."/>
            <person name="Brandl J."/>
            <person name="Frisvad J.C."/>
            <person name="Nielsen K.F."/>
            <person name="Lyhne E.K."/>
            <person name="Kogle M.E."/>
            <person name="Kuo A."/>
            <person name="Riley R."/>
            <person name="Clum A."/>
            <person name="Nolan M."/>
            <person name="Lipzen A."/>
            <person name="Salamov A."/>
            <person name="Henrissat B."/>
            <person name="Wiebenga A."/>
            <person name="De Vries R.P."/>
            <person name="Grigoriev I.V."/>
            <person name="Mortensen U.H."/>
            <person name="Andersen M.R."/>
            <person name="Baker S.E."/>
        </authorList>
    </citation>
    <scope>NUCLEOTIDE SEQUENCE [LARGE SCALE GENOMIC DNA]</scope>
    <source>
        <strain evidence="6 7">JOP 1030-1</strain>
    </source>
</reference>
<keyword evidence="1" id="KW-0677">Repeat</keyword>
<dbReference type="Gene3D" id="3.40.50.300">
    <property type="entry name" value="P-loop containing nucleotide triphosphate hydrolases"/>
    <property type="match status" value="1"/>
</dbReference>
<dbReference type="Proteomes" id="UP000248349">
    <property type="component" value="Unassembled WGS sequence"/>
</dbReference>
<evidence type="ECO:0000256" key="1">
    <source>
        <dbReference type="ARBA" id="ARBA00022737"/>
    </source>
</evidence>
<sequence length="1027" mass="115530">MVNGNYHHHDYTIAWISALPLEMAAAAAMLDERHPDLTIDPSDNNSYIFGSIHGHNIVIACLPAGVYGTVSAATIASQVLFTFRSIRFGLMVGIGGGVPSQADIRLGDVVVSKPTRDYGGIVQYDYGKSLSGNRFERIGMLNKPPSVLLTAISRLQAEHMVRPSNIPAILSDMICRYPKMKDKFTYRGAEHDLLFESEYDHGDSNSTCADCDTKRRRIRPSRSDDTPMVHYGLIASANQVMKNARTRDQLAEEIGVLCFEMEAAGLMDTFPCLVIRGICDYVDSHKCKQWQEYAAATAAAYTKELLSVIHLKQVGDIPPSNITSELSQYGLKVRTCTESFAGEIRKRNQQVDIGQLLDRISDYDHDKVHRRLAQKRLSGTIEWFLNHALFRSWLTGDDHSSLWCSGKIGSGKTIIAATAVEAIKYRAHDDTRCHCPTVVFYCESENYGSLQASYILSSYIRQLTHLLHESSHVFPPNVARELERFFGGDRTVPDYEDLKDIFSHLFSYMPNTVYVLDGLDALEQSECQKILLLIQATFSTVRPPNGSKIFMLSRDQLPGYVNISTFMPWALRISTFENVTQDIEFYINVSIDDKSMLRKLTSNRALLNEIKHILITEASGIGFLWPYLILEILWSTCFTDSELRSALSQLPRDLEETYRLCIRRVASDPRALKVLKWVGFAIRPLHIEELKEAVAFDTNDTLWDHEKVPQDEFVLGSCANLVVLDPTDHCVRFAHSSVKPFLLDQGHHDLNYPTSEAVGRLECGEFCVAYLSFSNFSLQVKSQEQDRSSTGSPFVMPALLAGEAFKSSLASLFRAHKSQKVSVKLPIRPIRTESPGGQYRFLNYAVSNWALQTSNITPRSPVWDRFTHLATSFNETWNFHPWVAGGRSRHSFLHGLFGWAVKAQHIPLLSIVMRYKQELARICNLPLVGEDLPALHLASKFGFLSIVQRLLNVCEINLPDLEGYTALHHAAEKGHLAIVETLLKVKGIDVNSKSRTQATPLWLAARSGHSSILQVLYKRGADYRVRN</sequence>
<dbReference type="PANTHER" id="PTHR46082">
    <property type="entry name" value="ATP/GTP-BINDING PROTEIN-RELATED"/>
    <property type="match status" value="1"/>
</dbReference>
<gene>
    <name evidence="6" type="ORF">BP01DRAFT_302748</name>
</gene>
<keyword evidence="2" id="KW-0040">ANK repeat</keyword>
<feature type="non-terminal residue" evidence="6">
    <location>
        <position position="1027"/>
    </location>
</feature>
<dbReference type="PANTHER" id="PTHR46082:SF11">
    <property type="entry name" value="AAA+ ATPASE DOMAIN-CONTAINING PROTEIN-RELATED"/>
    <property type="match status" value="1"/>
</dbReference>
<feature type="domain" description="Nephrocystin 3-like N-terminal" evidence="5">
    <location>
        <begin position="379"/>
        <end position="554"/>
    </location>
</feature>
<name>A0A318Z5X0_9EURO</name>
<dbReference type="PROSITE" id="PS50088">
    <property type="entry name" value="ANK_REPEAT"/>
    <property type="match status" value="2"/>
</dbReference>
<dbReference type="Gene3D" id="1.25.40.20">
    <property type="entry name" value="Ankyrin repeat-containing domain"/>
    <property type="match status" value="1"/>
</dbReference>
<dbReference type="SMART" id="SM00248">
    <property type="entry name" value="ANK"/>
    <property type="match status" value="3"/>
</dbReference>
<dbReference type="GO" id="GO:0009116">
    <property type="term" value="P:nucleoside metabolic process"/>
    <property type="evidence" value="ECO:0007669"/>
    <property type="project" value="InterPro"/>
</dbReference>
<protein>
    <submittedName>
        <fullName evidence="6">Uncharacterized protein</fullName>
    </submittedName>
</protein>
<dbReference type="EMBL" id="KZ821249">
    <property type="protein sequence ID" value="PYH42695.1"/>
    <property type="molecule type" value="Genomic_DNA"/>
</dbReference>
<dbReference type="SUPFAM" id="SSF52540">
    <property type="entry name" value="P-loop containing nucleoside triphosphate hydrolases"/>
    <property type="match status" value="1"/>
</dbReference>
<evidence type="ECO:0000256" key="2">
    <source>
        <dbReference type="PROSITE-ProRule" id="PRU00023"/>
    </source>
</evidence>
<dbReference type="InterPro" id="IPR054471">
    <property type="entry name" value="GPIID_WHD"/>
</dbReference>
<dbReference type="PROSITE" id="PS50297">
    <property type="entry name" value="ANK_REP_REGION"/>
    <property type="match status" value="2"/>
</dbReference>
<dbReference type="InterPro" id="IPR000845">
    <property type="entry name" value="Nucleoside_phosphorylase_d"/>
</dbReference>
<dbReference type="SUPFAM" id="SSF48403">
    <property type="entry name" value="Ankyrin repeat"/>
    <property type="match status" value="1"/>
</dbReference>
<dbReference type="Pfam" id="PF24883">
    <property type="entry name" value="NPHP3_N"/>
    <property type="match status" value="1"/>
</dbReference>
<dbReference type="OrthoDB" id="1577640at2759"/>
<dbReference type="Pfam" id="PF22939">
    <property type="entry name" value="WHD_GPIID"/>
    <property type="match status" value="1"/>
</dbReference>
<dbReference type="InterPro" id="IPR035994">
    <property type="entry name" value="Nucleoside_phosphorylase_sf"/>
</dbReference>
<dbReference type="Pfam" id="PF12796">
    <property type="entry name" value="Ank_2"/>
    <property type="match status" value="1"/>
</dbReference>
<dbReference type="InterPro" id="IPR027417">
    <property type="entry name" value="P-loop_NTPase"/>
</dbReference>
<dbReference type="PRINTS" id="PR01415">
    <property type="entry name" value="ANKYRIN"/>
</dbReference>
<dbReference type="InterPro" id="IPR056884">
    <property type="entry name" value="NPHP3-like_N"/>
</dbReference>
<dbReference type="RefSeq" id="XP_025428677.1">
    <property type="nucleotide sequence ID" value="XM_025572088.1"/>
</dbReference>
<feature type="repeat" description="ANK" evidence="2">
    <location>
        <begin position="996"/>
        <end position="1027"/>
    </location>
</feature>
<dbReference type="InterPro" id="IPR002110">
    <property type="entry name" value="Ankyrin_rpt"/>
</dbReference>
<accession>A0A318Z5X0</accession>
<dbReference type="Gene3D" id="3.40.50.1580">
    <property type="entry name" value="Nucleoside phosphorylase domain"/>
    <property type="match status" value="1"/>
</dbReference>
<organism evidence="6 7">
    <name type="scientific">Aspergillus saccharolyticus JOP 1030-1</name>
    <dbReference type="NCBI Taxonomy" id="1450539"/>
    <lineage>
        <taxon>Eukaryota</taxon>
        <taxon>Fungi</taxon>
        <taxon>Dikarya</taxon>
        <taxon>Ascomycota</taxon>
        <taxon>Pezizomycotina</taxon>
        <taxon>Eurotiomycetes</taxon>
        <taxon>Eurotiomycetidae</taxon>
        <taxon>Eurotiales</taxon>
        <taxon>Aspergillaceae</taxon>
        <taxon>Aspergillus</taxon>
        <taxon>Aspergillus subgen. Circumdati</taxon>
    </lineage>
</organism>
<evidence type="ECO:0000259" key="5">
    <source>
        <dbReference type="Pfam" id="PF24883"/>
    </source>
</evidence>
<dbReference type="InterPro" id="IPR036770">
    <property type="entry name" value="Ankyrin_rpt-contain_sf"/>
</dbReference>
<feature type="repeat" description="ANK" evidence="2">
    <location>
        <begin position="962"/>
        <end position="995"/>
    </location>
</feature>
<feature type="domain" description="Nucleoside phosphorylase" evidence="3">
    <location>
        <begin position="12"/>
        <end position="304"/>
    </location>
</feature>
<evidence type="ECO:0000259" key="3">
    <source>
        <dbReference type="Pfam" id="PF01048"/>
    </source>
</evidence>
<feature type="domain" description="GPI inositol-deacylase winged helix" evidence="4">
    <location>
        <begin position="671"/>
        <end position="747"/>
    </location>
</feature>